<dbReference type="NCBIfam" id="TIGR03026">
    <property type="entry name" value="NDP-sugDHase"/>
    <property type="match status" value="1"/>
</dbReference>
<evidence type="ECO:0000313" key="5">
    <source>
        <dbReference type="EMBL" id="SOD63389.1"/>
    </source>
</evidence>
<dbReference type="SUPFAM" id="SSF48179">
    <property type="entry name" value="6-phosphogluconate dehydrogenase C-terminal domain-like"/>
    <property type="match status" value="1"/>
</dbReference>
<gene>
    <name evidence="5" type="ORF">SAMN06297387_110121</name>
</gene>
<dbReference type="InterPro" id="IPR001732">
    <property type="entry name" value="UDP-Glc/GDP-Man_DH_N"/>
</dbReference>
<keyword evidence="6" id="KW-1185">Reference proteome</keyword>
<evidence type="ECO:0000256" key="1">
    <source>
        <dbReference type="ARBA" id="ARBA00023002"/>
    </source>
</evidence>
<comment type="similarity">
    <text evidence="3">Belongs to the UDP-glucose/GDP-mannose dehydrogenase family.</text>
</comment>
<keyword evidence="1" id="KW-0560">Oxidoreductase</keyword>
<dbReference type="EMBL" id="OCNE01000010">
    <property type="protein sequence ID" value="SOD63389.1"/>
    <property type="molecule type" value="Genomic_DNA"/>
</dbReference>
<dbReference type="GO" id="GO:0000271">
    <property type="term" value="P:polysaccharide biosynthetic process"/>
    <property type="evidence" value="ECO:0007669"/>
    <property type="project" value="InterPro"/>
</dbReference>
<dbReference type="InterPro" id="IPR008927">
    <property type="entry name" value="6-PGluconate_DH-like_C_sf"/>
</dbReference>
<evidence type="ECO:0000256" key="2">
    <source>
        <dbReference type="ARBA" id="ARBA00023027"/>
    </source>
</evidence>
<dbReference type="InterPro" id="IPR028359">
    <property type="entry name" value="UDP_ManNAc/GlcNAc_DH"/>
</dbReference>
<dbReference type="GO" id="GO:0016628">
    <property type="term" value="F:oxidoreductase activity, acting on the CH-CH group of donors, NAD or NADP as acceptor"/>
    <property type="evidence" value="ECO:0007669"/>
    <property type="project" value="InterPro"/>
</dbReference>
<dbReference type="SMART" id="SM00984">
    <property type="entry name" value="UDPG_MGDP_dh_C"/>
    <property type="match status" value="1"/>
</dbReference>
<dbReference type="PANTHER" id="PTHR43491:SF1">
    <property type="entry name" value="UDP-N-ACETYL-D-MANNOSAMINE DEHYDROGENASE"/>
    <property type="match status" value="1"/>
</dbReference>
<keyword evidence="2" id="KW-0520">NAD</keyword>
<dbReference type="GO" id="GO:0051287">
    <property type="term" value="F:NAD binding"/>
    <property type="evidence" value="ECO:0007669"/>
    <property type="project" value="InterPro"/>
</dbReference>
<accession>A0A286DXJ1</accession>
<evidence type="ECO:0000256" key="3">
    <source>
        <dbReference type="PIRNR" id="PIRNR000124"/>
    </source>
</evidence>
<dbReference type="PIRSF" id="PIRSF500136">
    <property type="entry name" value="UDP_ManNAc_DH"/>
    <property type="match status" value="1"/>
</dbReference>
<dbReference type="Pfam" id="PF00984">
    <property type="entry name" value="UDPG_MGDP_dh"/>
    <property type="match status" value="1"/>
</dbReference>
<dbReference type="SUPFAM" id="SSF51735">
    <property type="entry name" value="NAD(P)-binding Rossmann-fold domains"/>
    <property type="match status" value="1"/>
</dbReference>
<dbReference type="OrthoDB" id="5193947at2"/>
<sequence>MSDTVLAVVGLGYVGLPLAARACEAGLAVVGFDVAPQVVEGLNAGRSHVGDIPDATVAAMRANGFAAVDDAAALAGCDTVVICVPTGLDAAGLPDLSALRAAGHTVGRHLGAGTLVVLESTSHPGTTDTLLREILEKESGLRAGEDFHLAYSPERIDPGNTQFGLRNTPKIVSGYTPLCLKHATAFYHRLVDRLVLSAGTREAEMAKLLENTHRYVNIALVNEVARYCERAGIDVWDVLHCAGTKPFGYTAFQPGPGVGGHCVPVDPRYLDTHATEQGFTFELLAAARRVISAMPTRVVERAAVVLRREGRELAGSRVLLLGVSYKPDVADVRESPAFPVAALLRSAGAEVAYHDPLVVEFTADGVPVRRETELSAALGRADLAILLQDHSCYPARQLAQAPCALLDTRGKTAGARVTLL</sequence>
<dbReference type="InterPro" id="IPR036220">
    <property type="entry name" value="UDP-Glc/GDP-Man_DH_C_sf"/>
</dbReference>
<evidence type="ECO:0000259" key="4">
    <source>
        <dbReference type="SMART" id="SM00984"/>
    </source>
</evidence>
<organism evidence="5 6">
    <name type="scientific">Streptomyces zhaozhouensis</name>
    <dbReference type="NCBI Taxonomy" id="1300267"/>
    <lineage>
        <taxon>Bacteria</taxon>
        <taxon>Bacillati</taxon>
        <taxon>Actinomycetota</taxon>
        <taxon>Actinomycetes</taxon>
        <taxon>Kitasatosporales</taxon>
        <taxon>Streptomycetaceae</taxon>
        <taxon>Streptomyces</taxon>
    </lineage>
</organism>
<dbReference type="SUPFAM" id="SSF52413">
    <property type="entry name" value="UDP-glucose/GDP-mannose dehydrogenase C-terminal domain"/>
    <property type="match status" value="1"/>
</dbReference>
<dbReference type="PIRSF" id="PIRSF000124">
    <property type="entry name" value="UDPglc_GDPman_dh"/>
    <property type="match status" value="1"/>
</dbReference>
<evidence type="ECO:0000313" key="6">
    <source>
        <dbReference type="Proteomes" id="UP000219072"/>
    </source>
</evidence>
<name>A0A286DXJ1_9ACTN</name>
<feature type="domain" description="UDP-glucose/GDP-mannose dehydrogenase C-terminal" evidence="4">
    <location>
        <begin position="319"/>
        <end position="414"/>
    </location>
</feature>
<reference evidence="5 6" key="1">
    <citation type="submission" date="2017-09" db="EMBL/GenBank/DDBJ databases">
        <authorList>
            <person name="Ehlers B."/>
            <person name="Leendertz F.H."/>
        </authorList>
    </citation>
    <scope>NUCLEOTIDE SEQUENCE [LARGE SCALE GENOMIC DNA]</scope>
    <source>
        <strain evidence="5 6">CGMCC 4.7095</strain>
    </source>
</reference>
<dbReference type="RefSeq" id="WP_097231857.1">
    <property type="nucleotide sequence ID" value="NZ_OCNE01000010.1"/>
</dbReference>
<dbReference type="Gene3D" id="3.40.50.720">
    <property type="entry name" value="NAD(P)-binding Rossmann-like Domain"/>
    <property type="match status" value="2"/>
</dbReference>
<dbReference type="GO" id="GO:0016616">
    <property type="term" value="F:oxidoreductase activity, acting on the CH-OH group of donors, NAD or NADP as acceptor"/>
    <property type="evidence" value="ECO:0007669"/>
    <property type="project" value="InterPro"/>
</dbReference>
<dbReference type="InterPro" id="IPR017476">
    <property type="entry name" value="UDP-Glc/GDP-Man"/>
</dbReference>
<dbReference type="Pfam" id="PF03721">
    <property type="entry name" value="UDPG_MGDP_dh_N"/>
    <property type="match status" value="1"/>
</dbReference>
<dbReference type="InterPro" id="IPR014026">
    <property type="entry name" value="UDP-Glc/GDP-Man_DH_dimer"/>
</dbReference>
<dbReference type="Pfam" id="PF03720">
    <property type="entry name" value="UDPG_MGDP_dh_C"/>
    <property type="match status" value="1"/>
</dbReference>
<dbReference type="InterPro" id="IPR014027">
    <property type="entry name" value="UDP-Glc/GDP-Man_DH_C"/>
</dbReference>
<dbReference type="AlphaFoldDB" id="A0A286DXJ1"/>
<dbReference type="InterPro" id="IPR036291">
    <property type="entry name" value="NAD(P)-bd_dom_sf"/>
</dbReference>
<dbReference type="PANTHER" id="PTHR43491">
    <property type="entry name" value="UDP-N-ACETYL-D-MANNOSAMINE DEHYDROGENASE"/>
    <property type="match status" value="1"/>
</dbReference>
<protein>
    <submittedName>
        <fullName evidence="5">Nucleotide sugar dehydrogenase</fullName>
    </submittedName>
</protein>
<dbReference type="Proteomes" id="UP000219072">
    <property type="component" value="Unassembled WGS sequence"/>
</dbReference>
<proteinExistence type="inferred from homology"/>